<proteinExistence type="predicted"/>
<feature type="signal peptide" evidence="1">
    <location>
        <begin position="1"/>
        <end position="22"/>
    </location>
</feature>
<evidence type="ECO:0000313" key="2">
    <source>
        <dbReference type="EMBL" id="OFW56904.1"/>
    </source>
</evidence>
<keyword evidence="1" id="KW-0732">Signal</keyword>
<dbReference type="Proteomes" id="UP000177876">
    <property type="component" value="Unassembled WGS sequence"/>
</dbReference>
<protein>
    <submittedName>
        <fullName evidence="2">Uncharacterized protein</fullName>
    </submittedName>
</protein>
<dbReference type="PROSITE" id="PS51257">
    <property type="entry name" value="PROKAR_LIPOPROTEIN"/>
    <property type="match status" value="1"/>
</dbReference>
<dbReference type="EMBL" id="MELK01000040">
    <property type="protein sequence ID" value="OFW56904.1"/>
    <property type="molecule type" value="Genomic_DNA"/>
</dbReference>
<feature type="chain" id="PRO_5039317415" evidence="1">
    <location>
        <begin position="23"/>
        <end position="212"/>
    </location>
</feature>
<reference evidence="2 3" key="1">
    <citation type="journal article" date="2016" name="Nat. Commun.">
        <title>Thousands of microbial genomes shed light on interconnected biogeochemical processes in an aquifer system.</title>
        <authorList>
            <person name="Anantharaman K."/>
            <person name="Brown C.T."/>
            <person name="Hug L.A."/>
            <person name="Sharon I."/>
            <person name="Castelle C.J."/>
            <person name="Probst A.J."/>
            <person name="Thomas B.C."/>
            <person name="Singh A."/>
            <person name="Wilkins M.J."/>
            <person name="Karaoz U."/>
            <person name="Brodie E.L."/>
            <person name="Williams K.H."/>
            <person name="Hubbard S.S."/>
            <person name="Banfield J.F."/>
        </authorList>
    </citation>
    <scope>NUCLEOTIDE SEQUENCE [LARGE SCALE GENOMIC DNA]</scope>
</reference>
<evidence type="ECO:0000313" key="3">
    <source>
        <dbReference type="Proteomes" id="UP000177876"/>
    </source>
</evidence>
<dbReference type="AlphaFoldDB" id="A0A1F2WJ97"/>
<organism evidence="2 3">
    <name type="scientific">Candidatus Solincola sediminis</name>
    <dbReference type="NCBI Taxonomy" id="1797199"/>
    <lineage>
        <taxon>Bacteria</taxon>
        <taxon>Bacillati</taxon>
        <taxon>Actinomycetota</taxon>
        <taxon>Candidatus Geothermincolia</taxon>
        <taxon>Candidatus Geothermincolales</taxon>
        <taxon>Candidatus Geothermincolaceae</taxon>
        <taxon>Candidatus Solincola</taxon>
    </lineage>
</organism>
<name>A0A1F2WJ97_9ACTN</name>
<gene>
    <name evidence="2" type="ORF">A2Y75_07005</name>
</gene>
<evidence type="ECO:0000256" key="1">
    <source>
        <dbReference type="SAM" id="SignalP"/>
    </source>
</evidence>
<sequence>MYKNKRLLPLYAAAAIALLLLAGCGWTSGSTFQGEYNPATADPVTVVQNWLESMQFRESTNDEGQVQRIAESGRDFNLWLSVIDPAYLTDPTTGRSAATEDIQQLDAQWQATDWEVEFRDIQLREISKTDTEATVEIFSGAVRYIGKQFFETAEYKQDSFGDKKAEVYLKRYESGPNDPLNNVPGLEGRAVSRWVITGGLDLGESETFGETP</sequence>
<dbReference type="STRING" id="1797197.A2Y75_07005"/>
<accession>A0A1F2WJ97</accession>
<comment type="caution">
    <text evidence="2">The sequence shown here is derived from an EMBL/GenBank/DDBJ whole genome shotgun (WGS) entry which is preliminary data.</text>
</comment>